<dbReference type="SUPFAM" id="SSF81383">
    <property type="entry name" value="F-box domain"/>
    <property type="match status" value="1"/>
</dbReference>
<feature type="domain" description="POPDC1-3" evidence="9">
    <location>
        <begin position="36"/>
        <end position="284"/>
    </location>
</feature>
<keyword evidence="3" id="KW-1003">Cell membrane</keyword>
<dbReference type="Pfam" id="PF12937">
    <property type="entry name" value="F-box-like"/>
    <property type="match status" value="1"/>
</dbReference>
<feature type="transmembrane region" description="Helical" evidence="8">
    <location>
        <begin position="89"/>
        <end position="109"/>
    </location>
</feature>
<dbReference type="InterPro" id="IPR001680">
    <property type="entry name" value="WD40_rpt"/>
</dbReference>
<comment type="subcellular location">
    <subcellularLocation>
        <location evidence="2">Cell membrane</location>
    </subcellularLocation>
    <subcellularLocation>
        <location evidence="1">Membrane</location>
        <topology evidence="1">Multi-pass membrane protein</topology>
    </subcellularLocation>
</comment>
<evidence type="ECO:0000256" key="1">
    <source>
        <dbReference type="ARBA" id="ARBA00004141"/>
    </source>
</evidence>
<dbReference type="PROSITE" id="PS50082">
    <property type="entry name" value="WD_REPEATS_2"/>
    <property type="match status" value="1"/>
</dbReference>
<name>A0A8J2WNZ5_9CRUS</name>
<evidence type="ECO:0000256" key="4">
    <source>
        <dbReference type="ARBA" id="ARBA00022692"/>
    </source>
</evidence>
<evidence type="ECO:0000256" key="2">
    <source>
        <dbReference type="ARBA" id="ARBA00004236"/>
    </source>
</evidence>
<dbReference type="SMART" id="SM00320">
    <property type="entry name" value="WD40"/>
    <property type="match status" value="2"/>
</dbReference>
<keyword evidence="12" id="KW-1185">Reference proteome</keyword>
<evidence type="ECO:0000256" key="7">
    <source>
        <dbReference type="PROSITE-ProRule" id="PRU00221"/>
    </source>
</evidence>
<dbReference type="Gene3D" id="1.20.1280.50">
    <property type="match status" value="1"/>
</dbReference>
<dbReference type="GO" id="GO:0042383">
    <property type="term" value="C:sarcolemma"/>
    <property type="evidence" value="ECO:0007669"/>
    <property type="project" value="TreeGrafter"/>
</dbReference>
<dbReference type="PANTHER" id="PTHR12101">
    <property type="entry name" value="POPEYE DOMAIN CONTAINING PROTEIN"/>
    <property type="match status" value="1"/>
</dbReference>
<dbReference type="Pfam" id="PF00400">
    <property type="entry name" value="WD40"/>
    <property type="match status" value="1"/>
</dbReference>
<dbReference type="InterPro" id="IPR055272">
    <property type="entry name" value="POPDC1-3_dom"/>
</dbReference>
<dbReference type="SUPFAM" id="SSF50978">
    <property type="entry name" value="WD40 repeat-like"/>
    <property type="match status" value="1"/>
</dbReference>
<evidence type="ECO:0000256" key="8">
    <source>
        <dbReference type="SAM" id="Phobius"/>
    </source>
</evidence>
<dbReference type="PANTHER" id="PTHR12101:SF17">
    <property type="entry name" value="BLOOD VESSEL EPICARDIAL SUBSTANCE"/>
    <property type="match status" value="1"/>
</dbReference>
<gene>
    <name evidence="11" type="ORF">DGAL_LOCUS9274</name>
</gene>
<evidence type="ECO:0008006" key="13">
    <source>
        <dbReference type="Google" id="ProtNLM"/>
    </source>
</evidence>
<evidence type="ECO:0000256" key="6">
    <source>
        <dbReference type="ARBA" id="ARBA00023136"/>
    </source>
</evidence>
<feature type="repeat" description="WD" evidence="7">
    <location>
        <begin position="565"/>
        <end position="604"/>
    </location>
</feature>
<dbReference type="InterPro" id="IPR036047">
    <property type="entry name" value="F-box-like_dom_sf"/>
</dbReference>
<evidence type="ECO:0000313" key="11">
    <source>
        <dbReference type="EMBL" id="CAH0106124.1"/>
    </source>
</evidence>
<comment type="caution">
    <text evidence="11">The sequence shown here is derived from an EMBL/GenBank/DDBJ whole genome shotgun (WGS) entry which is preliminary data.</text>
</comment>
<dbReference type="GO" id="GO:0030552">
    <property type="term" value="F:cAMP binding"/>
    <property type="evidence" value="ECO:0007669"/>
    <property type="project" value="TreeGrafter"/>
</dbReference>
<dbReference type="Proteomes" id="UP000789390">
    <property type="component" value="Unassembled WGS sequence"/>
</dbReference>
<proteinExistence type="predicted"/>
<dbReference type="Gene3D" id="2.130.10.10">
    <property type="entry name" value="YVTN repeat-like/Quinoprotein amine dehydrogenase"/>
    <property type="match status" value="1"/>
</dbReference>
<dbReference type="InterPro" id="IPR015943">
    <property type="entry name" value="WD40/YVTN_repeat-like_dom_sf"/>
</dbReference>
<keyword evidence="6 8" id="KW-0472">Membrane</keyword>
<evidence type="ECO:0000256" key="3">
    <source>
        <dbReference type="ARBA" id="ARBA00022475"/>
    </source>
</evidence>
<reference evidence="11" key="1">
    <citation type="submission" date="2021-11" db="EMBL/GenBank/DDBJ databases">
        <authorList>
            <person name="Schell T."/>
        </authorList>
    </citation>
    <scope>NUCLEOTIDE SEQUENCE</scope>
    <source>
        <strain evidence="11">M5</strain>
    </source>
</reference>
<evidence type="ECO:0000259" key="9">
    <source>
        <dbReference type="Pfam" id="PF04831"/>
    </source>
</evidence>
<dbReference type="InterPro" id="IPR006916">
    <property type="entry name" value="POPDC1-3"/>
</dbReference>
<dbReference type="Pfam" id="PF04831">
    <property type="entry name" value="POPDC1-3"/>
    <property type="match status" value="1"/>
</dbReference>
<keyword evidence="5 8" id="KW-1133">Transmembrane helix</keyword>
<feature type="domain" description="F-box" evidence="10">
    <location>
        <begin position="430"/>
        <end position="465"/>
    </location>
</feature>
<protein>
    <recommendedName>
        <fullName evidence="13">F-box domain-containing protein</fullName>
    </recommendedName>
</protein>
<dbReference type="EMBL" id="CAKKLH010000220">
    <property type="protein sequence ID" value="CAH0106124.1"/>
    <property type="molecule type" value="Genomic_DNA"/>
</dbReference>
<evidence type="ECO:0000256" key="5">
    <source>
        <dbReference type="ARBA" id="ARBA00022989"/>
    </source>
</evidence>
<dbReference type="GO" id="GO:0042391">
    <property type="term" value="P:regulation of membrane potential"/>
    <property type="evidence" value="ECO:0007669"/>
    <property type="project" value="TreeGrafter"/>
</dbReference>
<dbReference type="InterPro" id="IPR001810">
    <property type="entry name" value="F-box_dom"/>
</dbReference>
<accession>A0A8J2WNZ5</accession>
<keyword evidence="4 8" id="KW-0812">Transmembrane</keyword>
<dbReference type="GO" id="GO:0007507">
    <property type="term" value="P:heart development"/>
    <property type="evidence" value="ECO:0007669"/>
    <property type="project" value="TreeGrafter"/>
</dbReference>
<organism evidence="11 12">
    <name type="scientific">Daphnia galeata</name>
    <dbReference type="NCBI Taxonomy" id="27404"/>
    <lineage>
        <taxon>Eukaryota</taxon>
        <taxon>Metazoa</taxon>
        <taxon>Ecdysozoa</taxon>
        <taxon>Arthropoda</taxon>
        <taxon>Crustacea</taxon>
        <taxon>Branchiopoda</taxon>
        <taxon>Diplostraca</taxon>
        <taxon>Cladocera</taxon>
        <taxon>Anomopoda</taxon>
        <taxon>Daphniidae</taxon>
        <taxon>Daphnia</taxon>
    </lineage>
</organism>
<feature type="transmembrane region" description="Helical" evidence="8">
    <location>
        <begin position="58"/>
        <end position="82"/>
    </location>
</feature>
<sequence length="842" mass="95958">MPEVLDDFRNSSLETWTIASTSSTKLQSCSDLEKAQHGLYQAAHLFYAASLLIPHHTFIWSIFISRILMGLAYALVTVWACLELCAPDVFAWNALLTAGTLVHIVYWSWRFRPGRIRQKPLLELYQKLFVPLDCSQELFVQLTNKSVVRSLQVGDDFFVATQQFRSIPTSSSSLSSNPSASMRLSVLLSGKMRVTFGLGNRLLHHIEPFQFVDSPEWYMMQNVSSKDVKASKIQVSITADEPCTILQLDAENLNHLTVNNPPLRFLLDCLIGKDVSQKLYAVTEQAALMVTTRDPTKQDRLPSLQVGGGSSVGVNSTTTYSSLGPWQSELLRSQSADAVHTCKQGQVRSIHWRRDETRRIWGRRYKKLVPSRHHSPMKKPSYYRQEISRRADHLAKEEEEADDCTAAKMEVDGDIISLLVKRHMNLIAENILSFLDDISLKHCEAVSKTWYLTIRNGKLWKHLFNRTSHEKSLLQTLLKRRQLEAKHDMEKDEFLYKRLFHCQLSLSQNWSSGNYSTSSTNLGEVSVSIVVMDAKRILFALRTSPSVPSSIMVWNRWTLESEQFLVGHQEWVTDLQICGELIFCSYYDGTVLVWDLKTKEVVQQFQDQEVVDWVIIHAAHQLLITCTSIASGPSNRDTSITVRRIHSPSEMVIEATEEIPNFKVCKLVSDDKYFAVFLSSAEDELIKLQLRSTADFRCVREINNLIHAEDSFDYHTGRLVTGSPEGVIKIWNPETEVCKQTWKCPEMIDQLHLSSQHIVARHSEGTKFIVWNLPSLDSIDTDLIMSEQVSNGLFQIETNEEVEVMDPSFIFDELQILNISVKDILGTSPSSSVLTVRDFLKQ</sequence>
<evidence type="ECO:0000259" key="10">
    <source>
        <dbReference type="Pfam" id="PF12937"/>
    </source>
</evidence>
<dbReference type="AlphaFoldDB" id="A0A8J2WNZ5"/>
<dbReference type="OrthoDB" id="6335085at2759"/>
<dbReference type="GO" id="GO:0051146">
    <property type="term" value="P:striated muscle cell differentiation"/>
    <property type="evidence" value="ECO:0007669"/>
    <property type="project" value="TreeGrafter"/>
</dbReference>
<keyword evidence="7" id="KW-0853">WD repeat</keyword>
<dbReference type="InterPro" id="IPR036322">
    <property type="entry name" value="WD40_repeat_dom_sf"/>
</dbReference>
<evidence type="ECO:0000313" key="12">
    <source>
        <dbReference type="Proteomes" id="UP000789390"/>
    </source>
</evidence>